<dbReference type="InterPro" id="IPR033121">
    <property type="entry name" value="PEPTIDASE_A1"/>
</dbReference>
<keyword evidence="1" id="KW-0812">Transmembrane</keyword>
<feature type="transmembrane region" description="Helical" evidence="1">
    <location>
        <begin position="60"/>
        <end position="80"/>
    </location>
</feature>
<dbReference type="GO" id="GO:0045493">
    <property type="term" value="P:xylan catabolic process"/>
    <property type="evidence" value="ECO:0007669"/>
    <property type="project" value="UniProtKB-KW"/>
</dbReference>
<gene>
    <name evidence="3" type="ORF">Lalb_Chr21g0305891</name>
</gene>
<dbReference type="GO" id="GO:0016798">
    <property type="term" value="F:hydrolase activity, acting on glycosyl bonds"/>
    <property type="evidence" value="ECO:0007669"/>
    <property type="project" value="UniProtKB-KW"/>
</dbReference>
<dbReference type="InterPro" id="IPR021109">
    <property type="entry name" value="Peptidase_aspartic_dom_sf"/>
</dbReference>
<keyword evidence="3" id="KW-0378">Hydrolase</keyword>
<dbReference type="OrthoDB" id="1436636at2759"/>
<keyword evidence="3" id="KW-0624">Polysaccharide degradation</keyword>
<protein>
    <submittedName>
        <fullName evidence="3">Putative aspartic peptidase A1 family, xylanase inhibitor</fullName>
    </submittedName>
</protein>
<sequence>MWCLGFHKSQDITILGDVILKDKLFVYDLAKQRIGWTNYNCSSAIIVSPSTGEAKSEKGGILQLTMIVVLTFLTQMIFMLI</sequence>
<keyword evidence="3" id="KW-0326">Glycosidase</keyword>
<dbReference type="Proteomes" id="UP000447434">
    <property type="component" value="Chromosome 21"/>
</dbReference>
<evidence type="ECO:0000256" key="1">
    <source>
        <dbReference type="SAM" id="Phobius"/>
    </source>
</evidence>
<dbReference type="PROSITE" id="PS51767">
    <property type="entry name" value="PEPTIDASE_A1"/>
    <property type="match status" value="1"/>
</dbReference>
<keyword evidence="3" id="KW-0858">Xylan degradation</keyword>
<dbReference type="SUPFAM" id="SSF50630">
    <property type="entry name" value="Acid proteases"/>
    <property type="match status" value="1"/>
</dbReference>
<dbReference type="AlphaFoldDB" id="A0A6A4NI98"/>
<keyword evidence="3" id="KW-0119">Carbohydrate metabolism</keyword>
<dbReference type="Gene3D" id="2.40.70.10">
    <property type="entry name" value="Acid Proteases"/>
    <property type="match status" value="1"/>
</dbReference>
<evidence type="ECO:0000313" key="3">
    <source>
        <dbReference type="EMBL" id="KAE9589140.1"/>
    </source>
</evidence>
<accession>A0A6A4NI98</accession>
<feature type="domain" description="Peptidase A1" evidence="2">
    <location>
        <begin position="1"/>
        <end position="37"/>
    </location>
</feature>
<dbReference type="EMBL" id="WOCE01000021">
    <property type="protein sequence ID" value="KAE9589140.1"/>
    <property type="molecule type" value="Genomic_DNA"/>
</dbReference>
<keyword evidence="1" id="KW-1133">Transmembrane helix</keyword>
<evidence type="ECO:0000313" key="4">
    <source>
        <dbReference type="Proteomes" id="UP000447434"/>
    </source>
</evidence>
<keyword evidence="1" id="KW-0472">Membrane</keyword>
<proteinExistence type="predicted"/>
<name>A0A6A4NI98_LUPAL</name>
<reference evidence="4" key="1">
    <citation type="journal article" date="2020" name="Nat. Commun.">
        <title>Genome sequence of the cluster root forming white lupin.</title>
        <authorList>
            <person name="Hufnagel B."/>
            <person name="Marques A."/>
            <person name="Soriano A."/>
            <person name="Marques L."/>
            <person name="Divol F."/>
            <person name="Doumas P."/>
            <person name="Sallet E."/>
            <person name="Mancinotti D."/>
            <person name="Carrere S."/>
            <person name="Marande W."/>
            <person name="Arribat S."/>
            <person name="Keller J."/>
            <person name="Huneau C."/>
            <person name="Blein T."/>
            <person name="Aime D."/>
            <person name="Laguerre M."/>
            <person name="Taylor J."/>
            <person name="Schubert V."/>
            <person name="Nelson M."/>
            <person name="Geu-Flores F."/>
            <person name="Crespi M."/>
            <person name="Gallardo-Guerrero K."/>
            <person name="Delaux P.-M."/>
            <person name="Salse J."/>
            <person name="Berges H."/>
            <person name="Guyot R."/>
            <person name="Gouzy J."/>
            <person name="Peret B."/>
        </authorList>
    </citation>
    <scope>NUCLEOTIDE SEQUENCE [LARGE SCALE GENOMIC DNA]</scope>
    <source>
        <strain evidence="4">cv. Amiga</strain>
    </source>
</reference>
<organism evidence="3 4">
    <name type="scientific">Lupinus albus</name>
    <name type="common">White lupine</name>
    <name type="synonym">Lupinus termis</name>
    <dbReference type="NCBI Taxonomy" id="3870"/>
    <lineage>
        <taxon>Eukaryota</taxon>
        <taxon>Viridiplantae</taxon>
        <taxon>Streptophyta</taxon>
        <taxon>Embryophyta</taxon>
        <taxon>Tracheophyta</taxon>
        <taxon>Spermatophyta</taxon>
        <taxon>Magnoliopsida</taxon>
        <taxon>eudicotyledons</taxon>
        <taxon>Gunneridae</taxon>
        <taxon>Pentapetalae</taxon>
        <taxon>rosids</taxon>
        <taxon>fabids</taxon>
        <taxon>Fabales</taxon>
        <taxon>Fabaceae</taxon>
        <taxon>Papilionoideae</taxon>
        <taxon>50 kb inversion clade</taxon>
        <taxon>genistoids sensu lato</taxon>
        <taxon>core genistoids</taxon>
        <taxon>Genisteae</taxon>
        <taxon>Lupinus</taxon>
    </lineage>
</organism>
<keyword evidence="4" id="KW-1185">Reference proteome</keyword>
<evidence type="ECO:0000259" key="2">
    <source>
        <dbReference type="PROSITE" id="PS51767"/>
    </source>
</evidence>
<comment type="caution">
    <text evidence="3">The sequence shown here is derived from an EMBL/GenBank/DDBJ whole genome shotgun (WGS) entry which is preliminary data.</text>
</comment>